<evidence type="ECO:0000256" key="1">
    <source>
        <dbReference type="SAM" id="Phobius"/>
    </source>
</evidence>
<reference evidence="3 4" key="1">
    <citation type="journal article" date="2015" name="Stand. Genomic Sci.">
        <title>Genomic Encyclopedia of Bacterial and Archaeal Type Strains, Phase III: the genomes of soil and plant-associated and newly described type strains.</title>
        <authorList>
            <person name="Whitman W.B."/>
            <person name="Woyke T."/>
            <person name="Klenk H.P."/>
            <person name="Zhou Y."/>
            <person name="Lilburn T.G."/>
            <person name="Beck B.J."/>
            <person name="De Vos P."/>
            <person name="Vandamme P."/>
            <person name="Eisen J.A."/>
            <person name="Garrity G."/>
            <person name="Hugenholtz P."/>
            <person name="Kyrpides N.C."/>
        </authorList>
    </citation>
    <scope>NUCLEOTIDE SEQUENCE [LARGE SCALE GENOMIC DNA]</scope>
    <source>
        <strain evidence="3 4">CGMCC 1.7270</strain>
    </source>
</reference>
<sequence>MKIYKSKVDWLFFLPLAYPIFLCVSGFVRGHYLISVITLIILVLIGLMIQKTEYTLSEGILNVKSGFLVNKKIDVKTIRKIEHSKSIISAPALSRDRLLLIYNKFDDILISPNEKQEFIDELLTINPNIEVKF</sequence>
<gene>
    <name evidence="3" type="ORF">IP98_02322</name>
</gene>
<keyword evidence="1" id="KW-0812">Transmembrane</keyword>
<proteinExistence type="predicted"/>
<keyword evidence="1" id="KW-0472">Membrane</keyword>
<feature type="transmembrane region" description="Helical" evidence="1">
    <location>
        <begin position="7"/>
        <end position="27"/>
    </location>
</feature>
<dbReference type="EMBL" id="VLKQ01000010">
    <property type="protein sequence ID" value="TWI10507.1"/>
    <property type="molecule type" value="Genomic_DNA"/>
</dbReference>
<evidence type="ECO:0000313" key="4">
    <source>
        <dbReference type="Proteomes" id="UP000319848"/>
    </source>
</evidence>
<feature type="transmembrane region" description="Helical" evidence="1">
    <location>
        <begin position="33"/>
        <end position="49"/>
    </location>
</feature>
<evidence type="ECO:0000259" key="2">
    <source>
        <dbReference type="Pfam" id="PF06713"/>
    </source>
</evidence>
<dbReference type="Pfam" id="PF06713">
    <property type="entry name" value="bPH_4"/>
    <property type="match status" value="1"/>
</dbReference>
<evidence type="ECO:0000313" key="3">
    <source>
        <dbReference type="EMBL" id="TWI10507.1"/>
    </source>
</evidence>
<dbReference type="OrthoDB" id="1261156at2"/>
<dbReference type="GO" id="GO:0030153">
    <property type="term" value="P:bacteriocin immunity"/>
    <property type="evidence" value="ECO:0007669"/>
    <property type="project" value="InterPro"/>
</dbReference>
<comment type="caution">
    <text evidence="3">The sequence shown here is derived from an EMBL/GenBank/DDBJ whole genome shotgun (WGS) entry which is preliminary data.</text>
</comment>
<dbReference type="Proteomes" id="UP000319848">
    <property type="component" value="Unassembled WGS sequence"/>
</dbReference>
<organism evidence="3 4">
    <name type="scientific">Flavobacterium cauense R2A-7</name>
    <dbReference type="NCBI Taxonomy" id="1341154"/>
    <lineage>
        <taxon>Bacteria</taxon>
        <taxon>Pseudomonadati</taxon>
        <taxon>Bacteroidota</taxon>
        <taxon>Flavobacteriia</taxon>
        <taxon>Flavobacteriales</taxon>
        <taxon>Flavobacteriaceae</taxon>
        <taxon>Flavobacterium</taxon>
    </lineage>
</organism>
<feature type="domain" description="Uncharacterized protein YyaB-like PH" evidence="2">
    <location>
        <begin position="52"/>
        <end position="126"/>
    </location>
</feature>
<name>V6S4C9_9FLAO</name>
<accession>V6S4C9</accession>
<dbReference type="AlphaFoldDB" id="V6S4C9"/>
<protein>
    <submittedName>
        <fullName evidence="3">PH (Pleckstrin Homology) domain-containing protein</fullName>
    </submittedName>
</protein>
<dbReference type="RefSeq" id="WP_023569207.1">
    <property type="nucleotide sequence ID" value="NZ_AVBI01000001.1"/>
</dbReference>
<keyword evidence="4" id="KW-1185">Reference proteome</keyword>
<keyword evidence="1" id="KW-1133">Transmembrane helix</keyword>
<dbReference type="InterPro" id="IPR009589">
    <property type="entry name" value="PH_YyaB-like"/>
</dbReference>
<dbReference type="STRING" id="1341154.FCR2A7T_00040"/>